<feature type="domain" description="C2H2-type" evidence="7">
    <location>
        <begin position="256"/>
        <end position="286"/>
    </location>
</feature>
<dbReference type="OrthoDB" id="1662883at2759"/>
<dbReference type="SMART" id="SM00355">
    <property type="entry name" value="ZnF_C2H2"/>
    <property type="match status" value="2"/>
</dbReference>
<dbReference type="EMBL" id="KZ454992">
    <property type="protein sequence ID" value="PKI82967.1"/>
    <property type="molecule type" value="Genomic_DNA"/>
</dbReference>
<evidence type="ECO:0000256" key="5">
    <source>
        <dbReference type="PROSITE-ProRule" id="PRU00042"/>
    </source>
</evidence>
<feature type="region of interest" description="Disordered" evidence="6">
    <location>
        <begin position="162"/>
        <end position="256"/>
    </location>
</feature>
<evidence type="ECO:0000259" key="7">
    <source>
        <dbReference type="PROSITE" id="PS50157"/>
    </source>
</evidence>
<organism evidence="8 9">
    <name type="scientific">Malassezia vespertilionis</name>
    <dbReference type="NCBI Taxonomy" id="2020962"/>
    <lineage>
        <taxon>Eukaryota</taxon>
        <taxon>Fungi</taxon>
        <taxon>Dikarya</taxon>
        <taxon>Basidiomycota</taxon>
        <taxon>Ustilaginomycotina</taxon>
        <taxon>Malasseziomycetes</taxon>
        <taxon>Malasseziales</taxon>
        <taxon>Malasseziaceae</taxon>
        <taxon>Malassezia</taxon>
    </lineage>
</organism>
<feature type="region of interest" description="Disordered" evidence="6">
    <location>
        <begin position="1"/>
        <end position="27"/>
    </location>
</feature>
<dbReference type="AlphaFoldDB" id="A0A2N1J8T3"/>
<keyword evidence="4" id="KW-0862">Zinc</keyword>
<feature type="compositionally biased region" description="Polar residues" evidence="6">
    <location>
        <begin position="190"/>
        <end position="201"/>
    </location>
</feature>
<gene>
    <name evidence="8" type="ORF">MVES_002815</name>
</gene>
<feature type="compositionally biased region" description="Polar residues" evidence="6">
    <location>
        <begin position="221"/>
        <end position="232"/>
    </location>
</feature>
<protein>
    <recommendedName>
        <fullName evidence="7">C2H2-type domain-containing protein</fullName>
    </recommendedName>
</protein>
<dbReference type="Gene3D" id="3.30.160.60">
    <property type="entry name" value="Classic Zinc Finger"/>
    <property type="match status" value="1"/>
</dbReference>
<evidence type="ECO:0000313" key="8">
    <source>
        <dbReference type="EMBL" id="PKI82967.1"/>
    </source>
</evidence>
<name>A0A2N1J8T3_9BASI</name>
<keyword evidence="2" id="KW-0677">Repeat</keyword>
<feature type="compositionally biased region" description="Low complexity" evidence="6">
    <location>
        <begin position="233"/>
        <end position="249"/>
    </location>
</feature>
<evidence type="ECO:0000256" key="3">
    <source>
        <dbReference type="ARBA" id="ARBA00022771"/>
    </source>
</evidence>
<feature type="compositionally biased region" description="Polar residues" evidence="6">
    <location>
        <begin position="167"/>
        <end position="182"/>
    </location>
</feature>
<keyword evidence="9" id="KW-1185">Reference proteome</keyword>
<dbReference type="GO" id="GO:0008270">
    <property type="term" value="F:zinc ion binding"/>
    <property type="evidence" value="ECO:0007669"/>
    <property type="project" value="UniProtKB-KW"/>
</dbReference>
<dbReference type="PANTHER" id="PTHR23057:SF0">
    <property type="entry name" value="JUXTAPOSED WITH ANOTHER ZINC FINGER PROTEIN 1"/>
    <property type="match status" value="1"/>
</dbReference>
<dbReference type="SUPFAM" id="SSF57667">
    <property type="entry name" value="beta-beta-alpha zinc fingers"/>
    <property type="match status" value="1"/>
</dbReference>
<dbReference type="PROSITE" id="PS50157">
    <property type="entry name" value="ZINC_FINGER_C2H2_2"/>
    <property type="match status" value="1"/>
</dbReference>
<evidence type="ECO:0000256" key="2">
    <source>
        <dbReference type="ARBA" id="ARBA00022737"/>
    </source>
</evidence>
<evidence type="ECO:0000256" key="4">
    <source>
        <dbReference type="ARBA" id="ARBA00022833"/>
    </source>
</evidence>
<feature type="compositionally biased region" description="Polar residues" evidence="6">
    <location>
        <begin position="350"/>
        <end position="360"/>
    </location>
</feature>
<sequence>MSSVTQGPIPIAKNGDSSHKDGNDSVMLTRTPGSAGSYLGLSTGMGGSGSFREAMAISFGKDVADTDSEATVAAPSSVRLESTFCRNFFCCGRGLDDLHDLLQHYEECHVRFEDEDEVGTLMSDEEMDESNMGSSETTENTGSAAGTPLHSPVRAKLQDLNKRPHPINTNFGNQTPLGSGSSDHLDSPSAFDTSVTRSPSVSEKKRAFGQANMPAKRERLNSNGTSAGMTPNASSTSTQAMSQSSADMSATEHRPYKCPAPGCDKAYKQMNGLKYHRLHGHCNQNLRNVNSGLIDPLTPDGSRSLQTSTPQLKKTMSTEKEASEPLQATAARPDTATRGTTTPDLRAFGIQTSGNVSNTASGTPSLESESPPTPTKSCVAAIQPEKSYVCQVGNCDKRYKNLNGLRYHYLHSGSHGLLGLQLLHANGGGASAKADSISGRPPVSTETLSREQIVQAAAAAQALLNQQAQAQCAKTSTMDAQSAVGGFASALCSPSVSLANTEKPAR</sequence>
<dbReference type="PROSITE" id="PS00028">
    <property type="entry name" value="ZINC_FINGER_C2H2_1"/>
    <property type="match status" value="1"/>
</dbReference>
<feature type="compositionally biased region" description="Polar residues" evidence="6">
    <location>
        <begin position="131"/>
        <end position="144"/>
    </location>
</feature>
<dbReference type="InterPro" id="IPR051580">
    <property type="entry name" value="ZnF-Chromatin_assoc"/>
</dbReference>
<dbReference type="GO" id="GO:0005634">
    <property type="term" value="C:nucleus"/>
    <property type="evidence" value="ECO:0007669"/>
    <property type="project" value="TreeGrafter"/>
</dbReference>
<dbReference type="Proteomes" id="UP000232875">
    <property type="component" value="Unassembled WGS sequence"/>
</dbReference>
<dbReference type="InterPro" id="IPR036236">
    <property type="entry name" value="Znf_C2H2_sf"/>
</dbReference>
<keyword evidence="3 5" id="KW-0863">Zinc-finger</keyword>
<proteinExistence type="predicted"/>
<reference evidence="8 9" key="1">
    <citation type="submission" date="2017-10" db="EMBL/GenBank/DDBJ databases">
        <title>A novel species of cold-tolerant Malassezia isolated from bats.</title>
        <authorList>
            <person name="Lorch J.M."/>
            <person name="Palmer J.M."/>
            <person name="Vanderwolf K.J."/>
            <person name="Schmidt K.Z."/>
            <person name="Verant M.L."/>
            <person name="Weller T.J."/>
            <person name="Blehert D.S."/>
        </authorList>
    </citation>
    <scope>NUCLEOTIDE SEQUENCE [LARGE SCALE GENOMIC DNA]</scope>
    <source>
        <strain evidence="8 9">NWHC:44797-103</strain>
    </source>
</reference>
<evidence type="ECO:0000256" key="1">
    <source>
        <dbReference type="ARBA" id="ARBA00022723"/>
    </source>
</evidence>
<evidence type="ECO:0000313" key="9">
    <source>
        <dbReference type="Proteomes" id="UP000232875"/>
    </source>
</evidence>
<feature type="region of interest" description="Disordered" evidence="6">
    <location>
        <begin position="125"/>
        <end position="150"/>
    </location>
</feature>
<feature type="region of interest" description="Disordered" evidence="6">
    <location>
        <begin position="297"/>
        <end position="377"/>
    </location>
</feature>
<evidence type="ECO:0000256" key="6">
    <source>
        <dbReference type="SAM" id="MobiDB-lite"/>
    </source>
</evidence>
<dbReference type="PANTHER" id="PTHR23057">
    <property type="entry name" value="JUXTAPOSED WITH ANOTHER ZINC FINGER PROTEIN 1"/>
    <property type="match status" value="1"/>
</dbReference>
<dbReference type="STRING" id="2020962.A0A2N1J8T3"/>
<feature type="compositionally biased region" description="Polar residues" evidence="6">
    <location>
        <begin position="301"/>
        <end position="315"/>
    </location>
</feature>
<accession>A0A2N1J8T3</accession>
<feature type="compositionally biased region" description="Low complexity" evidence="6">
    <location>
        <begin position="361"/>
        <end position="370"/>
    </location>
</feature>
<dbReference type="InterPro" id="IPR013087">
    <property type="entry name" value="Znf_C2H2_type"/>
</dbReference>
<keyword evidence="1" id="KW-0479">Metal-binding</keyword>